<gene>
    <name evidence="2" type="ORF">R1sor_021250</name>
</gene>
<evidence type="ECO:0000313" key="2">
    <source>
        <dbReference type="EMBL" id="KAL3678294.1"/>
    </source>
</evidence>
<dbReference type="InterPro" id="IPR036249">
    <property type="entry name" value="Thioredoxin-like_sf"/>
</dbReference>
<dbReference type="PANTHER" id="PTHR44303">
    <property type="entry name" value="DNAJ HOMOLOG SUBFAMILY C MEMBER 16"/>
    <property type="match status" value="1"/>
</dbReference>
<dbReference type="Gene3D" id="1.10.287.110">
    <property type="entry name" value="DnaJ domain"/>
    <property type="match status" value="1"/>
</dbReference>
<dbReference type="AlphaFoldDB" id="A0ABD3GKQ9"/>
<sequence length="653" mass="75525">MNVETKIYAENGGYEIFWARIAVEIFAAYRQISSYWGTEKLYNQSEIKQIIQIENAYQLLSNNDTRRNYDYFNIDDLQEDVAQALKQYEEEGDMVEIRSPIFGKKIFSTADDLTMANFGELVMQSSDPWLIQIFSHVNPDSRRFSPTWDKIVELLEGVVRVERLELSQLELALIFAERNWLNGYPFFRNGLLAIVAVPPACNKLDCIKRYYGEKTADAVSDWIGSRLLKLPRIMYHSAQTLVTDVIQKPGMEKFRERAAAYMRKAAKDYWQYAVFAMVLWRENEAKFWETKIGVETAPALVFMKDPGVNPVIFHGKLNSSTFLELMEKHKTHELPQLRSISATSLGCDAAGHSLAGYENMVLCRSRWEDGPCSQSNADSKNARPVREFSFRMLQVLRGVQVQLKLGKGNDSSATVAIEAYREKRLRLAWLDGEIQKDFCYFYLNSESMFEVCGPRKYEIEDRPKIFLIRYLREVEENEVEDQKKRWLLKTTWEIEADEEKQYARQLVTTYNNSLDVAEIVAWVANMVYQGDSQELPSFRGKSPDLVPEESAPFVSKTQEYIQEKKEEFLQKGQSFLYMLDDFGNDPKFTPIVLLFALVYATAWLISTRYKIMQVPVTSTDSGEVASDSIKDKAGQPSMMEGYRRKLKVFRKVV</sequence>
<comment type="caution">
    <text evidence="2">The sequence shown here is derived from an EMBL/GenBank/DDBJ whole genome shotgun (WGS) entry which is preliminary data.</text>
</comment>
<keyword evidence="1" id="KW-1133">Transmembrane helix</keyword>
<keyword evidence="1" id="KW-0472">Membrane</keyword>
<evidence type="ECO:0000256" key="1">
    <source>
        <dbReference type="SAM" id="Phobius"/>
    </source>
</evidence>
<dbReference type="InterPro" id="IPR036869">
    <property type="entry name" value="J_dom_sf"/>
</dbReference>
<evidence type="ECO:0000313" key="3">
    <source>
        <dbReference type="Proteomes" id="UP001633002"/>
    </source>
</evidence>
<organism evidence="2 3">
    <name type="scientific">Riccia sorocarpa</name>
    <dbReference type="NCBI Taxonomy" id="122646"/>
    <lineage>
        <taxon>Eukaryota</taxon>
        <taxon>Viridiplantae</taxon>
        <taxon>Streptophyta</taxon>
        <taxon>Embryophyta</taxon>
        <taxon>Marchantiophyta</taxon>
        <taxon>Marchantiopsida</taxon>
        <taxon>Marchantiidae</taxon>
        <taxon>Marchantiales</taxon>
        <taxon>Ricciaceae</taxon>
        <taxon>Riccia</taxon>
    </lineage>
</organism>
<dbReference type="SUPFAM" id="SSF46565">
    <property type="entry name" value="Chaperone J-domain"/>
    <property type="match status" value="1"/>
</dbReference>
<evidence type="ECO:0008006" key="4">
    <source>
        <dbReference type="Google" id="ProtNLM"/>
    </source>
</evidence>
<dbReference type="PANTHER" id="PTHR44303:SF2">
    <property type="entry name" value="DNAJ HOMOLOG SUBFAMILY C MEMBER 16"/>
    <property type="match status" value="1"/>
</dbReference>
<proteinExistence type="predicted"/>
<dbReference type="SUPFAM" id="SSF52833">
    <property type="entry name" value="Thioredoxin-like"/>
    <property type="match status" value="1"/>
</dbReference>
<protein>
    <recommendedName>
        <fullName evidence="4">Thioredoxin domain-containing protein</fullName>
    </recommendedName>
</protein>
<dbReference type="EMBL" id="JBJQOH010000007">
    <property type="protein sequence ID" value="KAL3678294.1"/>
    <property type="molecule type" value="Genomic_DNA"/>
</dbReference>
<keyword evidence="3" id="KW-1185">Reference proteome</keyword>
<dbReference type="Proteomes" id="UP001633002">
    <property type="component" value="Unassembled WGS sequence"/>
</dbReference>
<keyword evidence="1" id="KW-0812">Transmembrane</keyword>
<name>A0ABD3GKQ9_9MARC</name>
<feature type="transmembrane region" description="Helical" evidence="1">
    <location>
        <begin position="588"/>
        <end position="605"/>
    </location>
</feature>
<accession>A0ABD3GKQ9</accession>
<dbReference type="Gene3D" id="3.40.30.10">
    <property type="entry name" value="Glutaredoxin"/>
    <property type="match status" value="1"/>
</dbReference>
<reference evidence="2 3" key="1">
    <citation type="submission" date="2024-09" db="EMBL/GenBank/DDBJ databases">
        <title>Chromosome-scale assembly of Riccia sorocarpa.</title>
        <authorList>
            <person name="Paukszto L."/>
        </authorList>
    </citation>
    <scope>NUCLEOTIDE SEQUENCE [LARGE SCALE GENOMIC DNA]</scope>
    <source>
        <strain evidence="2">LP-2024</strain>
        <tissue evidence="2">Aerial parts of the thallus</tissue>
    </source>
</reference>
<dbReference type="InterPro" id="IPR052448">
    <property type="entry name" value="DnaJ_C16_autophagy_reg"/>
</dbReference>